<sequence length="74" mass="8247">MTNNGEDSDQGVEDFSDPNIDEVSDNIDDKCLEEVEDVRGPSFNATHASEFPDYADIAPAHRIGVKFIVRRVVH</sequence>
<proteinExistence type="predicted"/>
<evidence type="ECO:0000313" key="3">
    <source>
        <dbReference type="Proteomes" id="UP000239757"/>
    </source>
</evidence>
<dbReference type="EMBL" id="KZ662946">
    <property type="protein sequence ID" value="PPS17234.1"/>
    <property type="molecule type" value="Genomic_DNA"/>
</dbReference>
<dbReference type="AlphaFoldDB" id="A0A2P5YNQ8"/>
<evidence type="ECO:0000256" key="1">
    <source>
        <dbReference type="SAM" id="MobiDB-lite"/>
    </source>
</evidence>
<reference evidence="2 3" key="1">
    <citation type="submission" date="2015-01" db="EMBL/GenBank/DDBJ databases">
        <title>Genome of allotetraploid Gossypium barbadense reveals genomic plasticity and fiber elongation in cotton evolution.</title>
        <authorList>
            <person name="Chen X."/>
            <person name="Liu X."/>
            <person name="Zhao B."/>
            <person name="Zheng H."/>
            <person name="Hu Y."/>
            <person name="Lu G."/>
            <person name="Yang C."/>
            <person name="Chen J."/>
            <person name="Shan C."/>
            <person name="Zhang L."/>
            <person name="Zhou Y."/>
            <person name="Wang L."/>
            <person name="Guo W."/>
            <person name="Bai Y."/>
            <person name="Ruan J."/>
            <person name="Shangguan X."/>
            <person name="Mao Y."/>
            <person name="Jiang J."/>
            <person name="Zhu Y."/>
            <person name="Lei J."/>
            <person name="Kang H."/>
            <person name="Chen S."/>
            <person name="He X."/>
            <person name="Wang R."/>
            <person name="Wang Y."/>
            <person name="Chen J."/>
            <person name="Wang L."/>
            <person name="Yu S."/>
            <person name="Wang B."/>
            <person name="Wei J."/>
            <person name="Song S."/>
            <person name="Lu X."/>
            <person name="Gao Z."/>
            <person name="Gu W."/>
            <person name="Deng X."/>
            <person name="Ma D."/>
            <person name="Wang S."/>
            <person name="Liang W."/>
            <person name="Fang L."/>
            <person name="Cai C."/>
            <person name="Zhu X."/>
            <person name="Zhou B."/>
            <person name="Zhang Y."/>
            <person name="Chen Z."/>
            <person name="Xu S."/>
            <person name="Zhu R."/>
            <person name="Wang S."/>
            <person name="Zhang T."/>
            <person name="Zhao G."/>
        </authorList>
    </citation>
    <scope>NUCLEOTIDE SEQUENCE [LARGE SCALE GENOMIC DNA]</scope>
    <source>
        <strain evidence="3">cv. Xinhai21</strain>
        <tissue evidence="2">Leaf</tissue>
    </source>
</reference>
<dbReference type="Proteomes" id="UP000239757">
    <property type="component" value="Unassembled WGS sequence"/>
</dbReference>
<feature type="region of interest" description="Disordered" evidence="1">
    <location>
        <begin position="1"/>
        <end position="24"/>
    </location>
</feature>
<accession>A0A2P5YNQ8</accession>
<gene>
    <name evidence="2" type="ORF">GOBAR_AA03348</name>
</gene>
<protein>
    <submittedName>
        <fullName evidence="2">Uncharacterized protein</fullName>
    </submittedName>
</protein>
<organism evidence="2 3">
    <name type="scientific">Gossypium barbadense</name>
    <name type="common">Sea Island cotton</name>
    <name type="synonym">Hibiscus barbadensis</name>
    <dbReference type="NCBI Taxonomy" id="3634"/>
    <lineage>
        <taxon>Eukaryota</taxon>
        <taxon>Viridiplantae</taxon>
        <taxon>Streptophyta</taxon>
        <taxon>Embryophyta</taxon>
        <taxon>Tracheophyta</taxon>
        <taxon>Spermatophyta</taxon>
        <taxon>Magnoliopsida</taxon>
        <taxon>eudicotyledons</taxon>
        <taxon>Gunneridae</taxon>
        <taxon>Pentapetalae</taxon>
        <taxon>rosids</taxon>
        <taxon>malvids</taxon>
        <taxon>Malvales</taxon>
        <taxon>Malvaceae</taxon>
        <taxon>Malvoideae</taxon>
        <taxon>Gossypium</taxon>
    </lineage>
</organism>
<name>A0A2P5YNQ8_GOSBA</name>
<evidence type="ECO:0000313" key="2">
    <source>
        <dbReference type="EMBL" id="PPS17234.1"/>
    </source>
</evidence>